<dbReference type="Proteomes" id="UP000324222">
    <property type="component" value="Unassembled WGS sequence"/>
</dbReference>
<sequence length="66" mass="7488">MNENKQKVFYNVMKEREERAVGRKDAVSHFRGADAVKIALERSRPARDMTLGMPDLTLPPKQGSKS</sequence>
<reference evidence="2 3" key="1">
    <citation type="submission" date="2019-05" db="EMBL/GenBank/DDBJ databases">
        <title>Another draft genome of Portunus trituberculatus and its Hox gene families provides insights of decapod evolution.</title>
        <authorList>
            <person name="Jeong J.-H."/>
            <person name="Song I."/>
            <person name="Kim S."/>
            <person name="Choi T."/>
            <person name="Kim D."/>
            <person name="Ryu S."/>
            <person name="Kim W."/>
        </authorList>
    </citation>
    <scope>NUCLEOTIDE SEQUENCE [LARGE SCALE GENOMIC DNA]</scope>
    <source>
        <tissue evidence="2">Muscle</tissue>
    </source>
</reference>
<dbReference type="AlphaFoldDB" id="A0A5B7EGI5"/>
<dbReference type="EMBL" id="VSRR010002840">
    <property type="protein sequence ID" value="MPC33471.1"/>
    <property type="molecule type" value="Genomic_DNA"/>
</dbReference>
<protein>
    <submittedName>
        <fullName evidence="2">Uncharacterized protein</fullName>
    </submittedName>
</protein>
<evidence type="ECO:0000256" key="1">
    <source>
        <dbReference type="SAM" id="MobiDB-lite"/>
    </source>
</evidence>
<evidence type="ECO:0000313" key="2">
    <source>
        <dbReference type="EMBL" id="MPC33471.1"/>
    </source>
</evidence>
<evidence type="ECO:0000313" key="3">
    <source>
        <dbReference type="Proteomes" id="UP000324222"/>
    </source>
</evidence>
<proteinExistence type="predicted"/>
<keyword evidence="3" id="KW-1185">Reference proteome</keyword>
<gene>
    <name evidence="2" type="ORF">E2C01_026821</name>
</gene>
<feature type="region of interest" description="Disordered" evidence="1">
    <location>
        <begin position="45"/>
        <end position="66"/>
    </location>
</feature>
<accession>A0A5B7EGI5</accession>
<organism evidence="2 3">
    <name type="scientific">Portunus trituberculatus</name>
    <name type="common">Swimming crab</name>
    <name type="synonym">Neptunus trituberculatus</name>
    <dbReference type="NCBI Taxonomy" id="210409"/>
    <lineage>
        <taxon>Eukaryota</taxon>
        <taxon>Metazoa</taxon>
        <taxon>Ecdysozoa</taxon>
        <taxon>Arthropoda</taxon>
        <taxon>Crustacea</taxon>
        <taxon>Multicrustacea</taxon>
        <taxon>Malacostraca</taxon>
        <taxon>Eumalacostraca</taxon>
        <taxon>Eucarida</taxon>
        <taxon>Decapoda</taxon>
        <taxon>Pleocyemata</taxon>
        <taxon>Brachyura</taxon>
        <taxon>Eubrachyura</taxon>
        <taxon>Portunoidea</taxon>
        <taxon>Portunidae</taxon>
        <taxon>Portuninae</taxon>
        <taxon>Portunus</taxon>
    </lineage>
</organism>
<name>A0A5B7EGI5_PORTR</name>
<comment type="caution">
    <text evidence="2">The sequence shown here is derived from an EMBL/GenBank/DDBJ whole genome shotgun (WGS) entry which is preliminary data.</text>
</comment>